<comment type="caution">
    <text evidence="2">The sequence shown here is derived from an EMBL/GenBank/DDBJ whole genome shotgun (WGS) entry which is preliminary data.</text>
</comment>
<feature type="compositionally biased region" description="Basic and acidic residues" evidence="1">
    <location>
        <begin position="1"/>
        <end position="27"/>
    </location>
</feature>
<gene>
    <name evidence="2" type="ORF">MSPICULIGERA_LOCUS4898</name>
</gene>
<evidence type="ECO:0000313" key="2">
    <source>
        <dbReference type="EMBL" id="CAJ0566288.1"/>
    </source>
</evidence>
<accession>A0AA36FTD8</accession>
<dbReference type="Proteomes" id="UP001177023">
    <property type="component" value="Unassembled WGS sequence"/>
</dbReference>
<protein>
    <submittedName>
        <fullName evidence="2">Uncharacterized protein</fullName>
    </submittedName>
</protein>
<sequence>MREELNASRARVAELEEKNRSSEELLKEGPTITQEVDLLHSKQLEVVELQKQLATVHAELELRRKNQHQTEQIRFAAELKALKERTAVQTLAEEPDILNAEAPSDPLPSASVKVKTPNDALQRAELKNTELCEAKEHARSANMERIQALEGSNSRLSREVLDLRESAETYTRTMIRITNIPMDYTQEDVIRQWLGNGKHLIHWDESPDMFMRLQENDTQSCIAYLANEQAALELKSRFEGFVIFGKKLRFEVETLKKTVEAEPNPGFTSTCWTVGTLFALHVAMGQPDTARTAMPRNRSGLLMQ</sequence>
<feature type="non-terminal residue" evidence="2">
    <location>
        <position position="1"/>
    </location>
</feature>
<dbReference type="EMBL" id="CATQJA010001197">
    <property type="protein sequence ID" value="CAJ0566288.1"/>
    <property type="molecule type" value="Genomic_DNA"/>
</dbReference>
<evidence type="ECO:0000313" key="3">
    <source>
        <dbReference type="Proteomes" id="UP001177023"/>
    </source>
</evidence>
<dbReference type="AlphaFoldDB" id="A0AA36FTD8"/>
<proteinExistence type="predicted"/>
<reference evidence="2" key="1">
    <citation type="submission" date="2023-06" db="EMBL/GenBank/DDBJ databases">
        <authorList>
            <person name="Delattre M."/>
        </authorList>
    </citation>
    <scope>NUCLEOTIDE SEQUENCE</scope>
    <source>
        <strain evidence="2">AF72</strain>
    </source>
</reference>
<feature type="region of interest" description="Disordered" evidence="1">
    <location>
        <begin position="1"/>
        <end position="28"/>
    </location>
</feature>
<evidence type="ECO:0000256" key="1">
    <source>
        <dbReference type="SAM" id="MobiDB-lite"/>
    </source>
</evidence>
<keyword evidence="3" id="KW-1185">Reference proteome</keyword>
<organism evidence="2 3">
    <name type="scientific">Mesorhabditis spiculigera</name>
    <dbReference type="NCBI Taxonomy" id="96644"/>
    <lineage>
        <taxon>Eukaryota</taxon>
        <taxon>Metazoa</taxon>
        <taxon>Ecdysozoa</taxon>
        <taxon>Nematoda</taxon>
        <taxon>Chromadorea</taxon>
        <taxon>Rhabditida</taxon>
        <taxon>Rhabditina</taxon>
        <taxon>Rhabditomorpha</taxon>
        <taxon>Rhabditoidea</taxon>
        <taxon>Rhabditidae</taxon>
        <taxon>Mesorhabditinae</taxon>
        <taxon>Mesorhabditis</taxon>
    </lineage>
</organism>
<name>A0AA36FTD8_9BILA</name>